<evidence type="ECO:0000259" key="5">
    <source>
        <dbReference type="PROSITE" id="PS50977"/>
    </source>
</evidence>
<dbReference type="SUPFAM" id="SSF48498">
    <property type="entry name" value="Tetracyclin repressor-like, C-terminal domain"/>
    <property type="match status" value="1"/>
</dbReference>
<dbReference type="InterPro" id="IPR009057">
    <property type="entry name" value="Homeodomain-like_sf"/>
</dbReference>
<evidence type="ECO:0000256" key="3">
    <source>
        <dbReference type="ARBA" id="ARBA00023163"/>
    </source>
</evidence>
<reference evidence="7" key="1">
    <citation type="submission" date="2016-10" db="EMBL/GenBank/DDBJ databases">
        <authorList>
            <person name="Varghese N."/>
            <person name="Submissions S."/>
        </authorList>
    </citation>
    <scope>NUCLEOTIDE SEQUENCE [LARGE SCALE GENOMIC DNA]</scope>
    <source>
        <strain evidence="7">LP51</strain>
    </source>
</reference>
<dbReference type="PRINTS" id="PR00455">
    <property type="entry name" value="HTHTETR"/>
</dbReference>
<dbReference type="Gene3D" id="1.10.357.10">
    <property type="entry name" value="Tetracycline Repressor, domain 2"/>
    <property type="match status" value="1"/>
</dbReference>
<dbReference type="PROSITE" id="PS50977">
    <property type="entry name" value="HTH_TETR_2"/>
    <property type="match status" value="1"/>
</dbReference>
<dbReference type="GO" id="GO:0000976">
    <property type="term" value="F:transcription cis-regulatory region binding"/>
    <property type="evidence" value="ECO:0007669"/>
    <property type="project" value="TreeGrafter"/>
</dbReference>
<evidence type="ECO:0000256" key="2">
    <source>
        <dbReference type="ARBA" id="ARBA00023125"/>
    </source>
</evidence>
<dbReference type="PANTHER" id="PTHR30055">
    <property type="entry name" value="HTH-TYPE TRANSCRIPTIONAL REGULATOR RUTR"/>
    <property type="match status" value="1"/>
</dbReference>
<dbReference type="EMBL" id="FOOT01000007">
    <property type="protein sequence ID" value="SFH21462.1"/>
    <property type="molecule type" value="Genomic_DNA"/>
</dbReference>
<protein>
    <submittedName>
        <fullName evidence="6">Transcriptional regulator, TetR family</fullName>
    </submittedName>
</protein>
<dbReference type="STRING" id="1436961.SAMN05421739_107105"/>
<dbReference type="AlphaFoldDB" id="A0A1I2Y762"/>
<dbReference type="InterPro" id="IPR036271">
    <property type="entry name" value="Tet_transcr_reg_TetR-rel_C_sf"/>
</dbReference>
<proteinExistence type="predicted"/>
<gene>
    <name evidence="6" type="ORF">SAMN05421739_107105</name>
</gene>
<evidence type="ECO:0000313" key="6">
    <source>
        <dbReference type="EMBL" id="SFH21462.1"/>
    </source>
</evidence>
<dbReference type="SUPFAM" id="SSF46689">
    <property type="entry name" value="Homeodomain-like"/>
    <property type="match status" value="1"/>
</dbReference>
<evidence type="ECO:0000313" key="7">
    <source>
        <dbReference type="Proteomes" id="UP000198724"/>
    </source>
</evidence>
<name>A0A1I2Y762_9BACT</name>
<keyword evidence="7" id="KW-1185">Reference proteome</keyword>
<evidence type="ECO:0000256" key="4">
    <source>
        <dbReference type="PROSITE-ProRule" id="PRU00335"/>
    </source>
</evidence>
<dbReference type="Pfam" id="PF13305">
    <property type="entry name" value="TetR_C_33"/>
    <property type="match status" value="1"/>
</dbReference>
<feature type="domain" description="HTH tetR-type" evidence="5">
    <location>
        <begin position="12"/>
        <end position="72"/>
    </location>
</feature>
<dbReference type="InterPro" id="IPR001647">
    <property type="entry name" value="HTH_TetR"/>
</dbReference>
<dbReference type="RefSeq" id="WP_092104537.1">
    <property type="nucleotide sequence ID" value="NZ_FOOT01000007.1"/>
</dbReference>
<feature type="DNA-binding region" description="H-T-H motif" evidence="4">
    <location>
        <begin position="35"/>
        <end position="54"/>
    </location>
</feature>
<organism evidence="6 7">
    <name type="scientific">Pontibacter chinhatensis</name>
    <dbReference type="NCBI Taxonomy" id="1436961"/>
    <lineage>
        <taxon>Bacteria</taxon>
        <taxon>Pseudomonadati</taxon>
        <taxon>Bacteroidota</taxon>
        <taxon>Cytophagia</taxon>
        <taxon>Cytophagales</taxon>
        <taxon>Hymenobacteraceae</taxon>
        <taxon>Pontibacter</taxon>
    </lineage>
</organism>
<evidence type="ECO:0000256" key="1">
    <source>
        <dbReference type="ARBA" id="ARBA00023015"/>
    </source>
</evidence>
<accession>A0A1I2Y762</accession>
<keyword evidence="1" id="KW-0805">Transcription regulation</keyword>
<dbReference type="OrthoDB" id="594604at2"/>
<keyword evidence="2 4" id="KW-0238">DNA-binding</keyword>
<dbReference type="GO" id="GO:0003700">
    <property type="term" value="F:DNA-binding transcription factor activity"/>
    <property type="evidence" value="ECO:0007669"/>
    <property type="project" value="TreeGrafter"/>
</dbReference>
<keyword evidence="3" id="KW-0804">Transcription</keyword>
<sequence length="200" mass="22702">MGIAERKKRHKEEVRASILEAAWQLVVQDGWQALSIRKIAEAIEYSVPVIYDHFANKEAILLELTKQGFQQLNQELIKAKNQANTPEKQIEAMAYAYWKFAFDNVAYYQVMYGLGIPSCETVNQISELSTFSDLILQPVKELIAAGKQPNTDPFLKLHTFWSMLHGLVSINMMGSGEDKSDLNQLVLQDFIRGFVTGMKS</sequence>
<dbReference type="InterPro" id="IPR050109">
    <property type="entry name" value="HTH-type_TetR-like_transc_reg"/>
</dbReference>
<dbReference type="PANTHER" id="PTHR30055:SF234">
    <property type="entry name" value="HTH-TYPE TRANSCRIPTIONAL REGULATOR BETI"/>
    <property type="match status" value="1"/>
</dbReference>
<dbReference type="Proteomes" id="UP000198724">
    <property type="component" value="Unassembled WGS sequence"/>
</dbReference>
<dbReference type="InterPro" id="IPR025996">
    <property type="entry name" value="MT1864/Rv1816-like_C"/>
</dbReference>
<dbReference type="Pfam" id="PF00440">
    <property type="entry name" value="TetR_N"/>
    <property type="match status" value="1"/>
</dbReference>